<evidence type="ECO:0000313" key="2">
    <source>
        <dbReference type="Proteomes" id="UP000576209"/>
    </source>
</evidence>
<keyword evidence="2" id="KW-1185">Reference proteome</keyword>
<sequence>MKELNVTNNAKINGGLVIFPSIFLVKSICKYFGLHENRGTSSGEVGGGTGGGGAGGW</sequence>
<dbReference type="EMBL" id="JACIFF010000002">
    <property type="protein sequence ID" value="MBB4078475.1"/>
    <property type="molecule type" value="Genomic_DNA"/>
</dbReference>
<comment type="caution">
    <text evidence="1">The sequence shown here is derived from an EMBL/GenBank/DDBJ whole genome shotgun (WGS) entry which is preliminary data.</text>
</comment>
<accession>A0A840E484</accession>
<dbReference type="RefSeq" id="WP_183494723.1">
    <property type="nucleotide sequence ID" value="NZ_JACIFF010000002.1"/>
</dbReference>
<proteinExistence type="predicted"/>
<evidence type="ECO:0000313" key="1">
    <source>
        <dbReference type="EMBL" id="MBB4078475.1"/>
    </source>
</evidence>
<protein>
    <submittedName>
        <fullName evidence="1">Uncharacterized protein</fullName>
    </submittedName>
</protein>
<dbReference type="AlphaFoldDB" id="A0A840E484"/>
<gene>
    <name evidence="1" type="ORF">GGR28_001088</name>
</gene>
<dbReference type="Proteomes" id="UP000576209">
    <property type="component" value="Unassembled WGS sequence"/>
</dbReference>
<reference evidence="1 2" key="1">
    <citation type="submission" date="2020-08" db="EMBL/GenBank/DDBJ databases">
        <title>Genomic Encyclopedia of Type Strains, Phase IV (KMG-IV): sequencing the most valuable type-strain genomes for metagenomic binning, comparative biology and taxonomic classification.</title>
        <authorList>
            <person name="Goeker M."/>
        </authorList>
    </citation>
    <scope>NUCLEOTIDE SEQUENCE [LARGE SCALE GENOMIC DNA]</scope>
    <source>
        <strain evidence="1 2">DSM 105137</strain>
    </source>
</reference>
<organism evidence="1 2">
    <name type="scientific">Neolewinella aquimaris</name>
    <dbReference type="NCBI Taxonomy" id="1835722"/>
    <lineage>
        <taxon>Bacteria</taxon>
        <taxon>Pseudomonadati</taxon>
        <taxon>Bacteroidota</taxon>
        <taxon>Saprospiria</taxon>
        <taxon>Saprospirales</taxon>
        <taxon>Lewinellaceae</taxon>
        <taxon>Neolewinella</taxon>
    </lineage>
</organism>
<name>A0A840E484_9BACT</name>